<protein>
    <submittedName>
        <fullName evidence="1">Uncharacterized protein</fullName>
    </submittedName>
</protein>
<keyword evidence="2" id="KW-1185">Reference proteome</keyword>
<proteinExistence type="predicted"/>
<dbReference type="KEGG" id="tact:SG35_003955"/>
<dbReference type="EMBL" id="CP059735">
    <property type="protein sequence ID" value="WDD99835.1"/>
    <property type="molecule type" value="Genomic_DNA"/>
</dbReference>
<gene>
    <name evidence="1" type="ORF">SG35_003955</name>
</gene>
<reference evidence="1 2" key="1">
    <citation type="journal article" date="2015" name="Genome Announc.">
        <title>Draft Genome Sequences of Marine Isolates of Thalassomonas viridans and Thalassomonas actiniarum.</title>
        <authorList>
            <person name="Olonade I."/>
            <person name="van Zyl L.J."/>
            <person name="Trindade M."/>
        </authorList>
    </citation>
    <scope>NUCLEOTIDE SEQUENCE [LARGE SCALE GENOMIC DNA]</scope>
    <source>
        <strain evidence="1 2">A5K-106</strain>
    </source>
</reference>
<dbReference type="AlphaFoldDB" id="A0AAF0C4B8"/>
<name>A0AAF0C4B8_9GAMM</name>
<evidence type="ECO:0000313" key="1">
    <source>
        <dbReference type="EMBL" id="WDD99835.1"/>
    </source>
</evidence>
<evidence type="ECO:0000313" key="2">
    <source>
        <dbReference type="Proteomes" id="UP000032568"/>
    </source>
</evidence>
<dbReference type="RefSeq" id="WP_152646542.1">
    <property type="nucleotide sequence ID" value="NZ_CP059735.1"/>
</dbReference>
<accession>A0AAF0C4B8</accession>
<dbReference type="Proteomes" id="UP000032568">
    <property type="component" value="Chromosome"/>
</dbReference>
<reference evidence="1 2" key="2">
    <citation type="journal article" date="2022" name="Mar. Drugs">
        <title>Bioassay-Guided Fractionation Leads to the Detection of Cholic Acid Generated by the Rare Thalassomonas sp.</title>
        <authorList>
            <person name="Pheiffer F."/>
            <person name="Schneider Y.K."/>
            <person name="Hansen E.H."/>
            <person name="Andersen J.H."/>
            <person name="Isaksson J."/>
            <person name="Busche T."/>
            <person name="R C."/>
            <person name="Kalinowski J."/>
            <person name="Zyl L.V."/>
            <person name="Trindade M."/>
        </authorList>
    </citation>
    <scope>NUCLEOTIDE SEQUENCE [LARGE SCALE GENOMIC DNA]</scope>
    <source>
        <strain evidence="1 2">A5K-106</strain>
    </source>
</reference>
<organism evidence="1 2">
    <name type="scientific">Thalassomonas actiniarum</name>
    <dbReference type="NCBI Taxonomy" id="485447"/>
    <lineage>
        <taxon>Bacteria</taxon>
        <taxon>Pseudomonadati</taxon>
        <taxon>Pseudomonadota</taxon>
        <taxon>Gammaproteobacteria</taxon>
        <taxon>Alteromonadales</taxon>
        <taxon>Colwelliaceae</taxon>
        <taxon>Thalassomonas</taxon>
    </lineage>
</organism>
<sequence>MEPISQEEKRDYQEILSQIFGSLAKKWNINIRVLKLLEELLQHSKSCSQYMDKIPRPYYFGNTIKWASKQARQAVARHLKRGDEHYLLCLRGAGLKMRTKFQMAAMGI</sequence>